<feature type="non-terminal residue" evidence="1">
    <location>
        <position position="186"/>
    </location>
</feature>
<organism evidence="1 2">
    <name type="scientific">Candidatus Cryptobacteroides intestinigallinarum</name>
    <dbReference type="NCBI Taxonomy" id="2840767"/>
    <lineage>
        <taxon>Bacteria</taxon>
        <taxon>Pseudomonadati</taxon>
        <taxon>Bacteroidota</taxon>
        <taxon>Bacteroidia</taxon>
        <taxon>Bacteroidales</taxon>
        <taxon>Candidatus Cryptobacteroides</taxon>
    </lineage>
</organism>
<evidence type="ECO:0008006" key="3">
    <source>
        <dbReference type="Google" id="ProtNLM"/>
    </source>
</evidence>
<proteinExistence type="predicted"/>
<reference evidence="1" key="1">
    <citation type="submission" date="2020-10" db="EMBL/GenBank/DDBJ databases">
        <authorList>
            <person name="Gilroy R."/>
        </authorList>
    </citation>
    <scope>NUCLEOTIDE SEQUENCE</scope>
    <source>
        <strain evidence="1">B1-3475</strain>
    </source>
</reference>
<dbReference type="AlphaFoldDB" id="A0A9D9HK63"/>
<comment type="caution">
    <text evidence="1">The sequence shown here is derived from an EMBL/GenBank/DDBJ whole genome shotgun (WGS) entry which is preliminary data.</text>
</comment>
<sequence>MTAKINSTAYPMEGPSILVIPPMLIYSISGFTPDNEMEIFPIPDRFIQKQPFTPDFNFLKRVSTNPYTRITENTAEDIRSLVSMIRKYDSEDIRRSEYIIGGLTTSVILIASSSYKVSQDSSGSGHSRAQELAKSFFDLLVKNFRSGRSVAFYAEKIFVSPKYLSMSVKAATGRSAQCWINESLLF</sequence>
<accession>A0A9D9HK63</accession>
<gene>
    <name evidence="1" type="ORF">IAC08_02945</name>
</gene>
<reference evidence="1" key="2">
    <citation type="journal article" date="2021" name="PeerJ">
        <title>Extensive microbial diversity within the chicken gut microbiome revealed by metagenomics and culture.</title>
        <authorList>
            <person name="Gilroy R."/>
            <person name="Ravi A."/>
            <person name="Getino M."/>
            <person name="Pursley I."/>
            <person name="Horton D.L."/>
            <person name="Alikhan N.F."/>
            <person name="Baker D."/>
            <person name="Gharbi K."/>
            <person name="Hall N."/>
            <person name="Watson M."/>
            <person name="Adriaenssens E.M."/>
            <person name="Foster-Nyarko E."/>
            <person name="Jarju S."/>
            <person name="Secka A."/>
            <person name="Antonio M."/>
            <person name="Oren A."/>
            <person name="Chaudhuri R.R."/>
            <person name="La Ragione R."/>
            <person name="Hildebrand F."/>
            <person name="Pallen M.J."/>
        </authorList>
    </citation>
    <scope>NUCLEOTIDE SEQUENCE</scope>
    <source>
        <strain evidence="1">B1-3475</strain>
    </source>
</reference>
<dbReference type="Proteomes" id="UP000823617">
    <property type="component" value="Unassembled WGS sequence"/>
</dbReference>
<protein>
    <recommendedName>
        <fullName evidence="3">HTH araC/xylS-type domain-containing protein</fullName>
    </recommendedName>
</protein>
<evidence type="ECO:0000313" key="1">
    <source>
        <dbReference type="EMBL" id="MBO8455348.1"/>
    </source>
</evidence>
<dbReference type="EMBL" id="JADIMK010000027">
    <property type="protein sequence ID" value="MBO8455348.1"/>
    <property type="molecule type" value="Genomic_DNA"/>
</dbReference>
<evidence type="ECO:0000313" key="2">
    <source>
        <dbReference type="Proteomes" id="UP000823617"/>
    </source>
</evidence>
<name>A0A9D9HK63_9BACT</name>